<dbReference type="HOGENOM" id="CLU_2937735_0_0_10"/>
<organism evidence="2 3">
    <name type="scientific">Porphyromonas catoniae F0037</name>
    <dbReference type="NCBI Taxonomy" id="1127696"/>
    <lineage>
        <taxon>Bacteria</taxon>
        <taxon>Pseudomonadati</taxon>
        <taxon>Bacteroidota</taxon>
        <taxon>Bacteroidia</taxon>
        <taxon>Bacteroidales</taxon>
        <taxon>Porphyromonadaceae</taxon>
        <taxon>Porphyromonas</taxon>
    </lineage>
</organism>
<accession>L1NHZ4</accession>
<sequence length="60" mass="7131">MPSWLKLLRCDLLVSYFPRGSQRHSGQGRRRGRNSDDQRERRTFALTYGGNAWYVHHSPR</sequence>
<reference evidence="2 3" key="1">
    <citation type="submission" date="2012-05" db="EMBL/GenBank/DDBJ databases">
        <authorList>
            <person name="Weinstock G."/>
            <person name="Sodergren E."/>
            <person name="Lobos E.A."/>
            <person name="Fulton L."/>
            <person name="Fulton R."/>
            <person name="Courtney L."/>
            <person name="Fronick C."/>
            <person name="O'Laughlin M."/>
            <person name="Godfrey J."/>
            <person name="Wilson R.M."/>
            <person name="Miner T."/>
            <person name="Farmer C."/>
            <person name="Delehaunty K."/>
            <person name="Cordes M."/>
            <person name="Minx P."/>
            <person name="Tomlinson C."/>
            <person name="Chen J."/>
            <person name="Wollam A."/>
            <person name="Pepin K.H."/>
            <person name="Bhonagiri V."/>
            <person name="Zhang X."/>
            <person name="Suruliraj S."/>
            <person name="Warren W."/>
            <person name="Mitreva M."/>
            <person name="Mardis E.R."/>
            <person name="Wilson R.K."/>
        </authorList>
    </citation>
    <scope>NUCLEOTIDE SEQUENCE [LARGE SCALE GENOMIC DNA]</scope>
    <source>
        <strain evidence="2 3">F0037</strain>
    </source>
</reference>
<dbReference type="STRING" id="1127696.HMPREF9134_00246"/>
<evidence type="ECO:0000313" key="2">
    <source>
        <dbReference type="EMBL" id="EKY02802.1"/>
    </source>
</evidence>
<evidence type="ECO:0000256" key="1">
    <source>
        <dbReference type="SAM" id="MobiDB-lite"/>
    </source>
</evidence>
<name>L1NHZ4_9PORP</name>
<dbReference type="AlphaFoldDB" id="L1NHZ4"/>
<dbReference type="EMBL" id="AMEQ01000010">
    <property type="protein sequence ID" value="EKY02802.1"/>
    <property type="molecule type" value="Genomic_DNA"/>
</dbReference>
<protein>
    <submittedName>
        <fullName evidence="2">Uncharacterized protein</fullName>
    </submittedName>
</protein>
<feature type="region of interest" description="Disordered" evidence="1">
    <location>
        <begin position="19"/>
        <end position="41"/>
    </location>
</feature>
<gene>
    <name evidence="2" type="ORF">HMPREF9134_00246</name>
</gene>
<comment type="caution">
    <text evidence="2">The sequence shown here is derived from an EMBL/GenBank/DDBJ whole genome shotgun (WGS) entry which is preliminary data.</text>
</comment>
<evidence type="ECO:0000313" key="3">
    <source>
        <dbReference type="Proteomes" id="UP000010408"/>
    </source>
</evidence>
<proteinExistence type="predicted"/>
<dbReference type="Proteomes" id="UP000010408">
    <property type="component" value="Unassembled WGS sequence"/>
</dbReference>